<dbReference type="Proteomes" id="UP000599109">
    <property type="component" value="Unassembled WGS sequence"/>
</dbReference>
<comment type="caution">
    <text evidence="1">The sequence shown here is derived from an EMBL/GenBank/DDBJ whole genome shotgun (WGS) entry which is preliminary data.</text>
</comment>
<name>A0A936Z3H4_9BURK</name>
<keyword evidence="2" id="KW-1185">Reference proteome</keyword>
<dbReference type="AlphaFoldDB" id="A0A936Z3H4"/>
<evidence type="ECO:0000313" key="2">
    <source>
        <dbReference type="Proteomes" id="UP000599109"/>
    </source>
</evidence>
<proteinExistence type="predicted"/>
<evidence type="ECO:0000313" key="1">
    <source>
        <dbReference type="EMBL" id="MBL0394328.1"/>
    </source>
</evidence>
<protein>
    <submittedName>
        <fullName evidence="1">Uncharacterized protein</fullName>
    </submittedName>
</protein>
<gene>
    <name evidence="1" type="ORF">JJ685_24525</name>
</gene>
<reference evidence="1 2" key="1">
    <citation type="journal article" date="2017" name="Int. J. Syst. Evol. Microbiol.">
        <title>Ramlibacter monticola sp. nov., isolated from forest soil.</title>
        <authorList>
            <person name="Chaudhary D.K."/>
            <person name="Kim J."/>
        </authorList>
    </citation>
    <scope>NUCLEOTIDE SEQUENCE [LARGE SCALE GENOMIC DNA]</scope>
    <source>
        <strain evidence="1 2">KACC 19175</strain>
    </source>
</reference>
<dbReference type="EMBL" id="JAEQNE010000008">
    <property type="protein sequence ID" value="MBL0394328.1"/>
    <property type="molecule type" value="Genomic_DNA"/>
</dbReference>
<accession>A0A936Z3H4</accession>
<organism evidence="1 2">
    <name type="scientific">Ramlibacter monticola</name>
    <dbReference type="NCBI Taxonomy" id="1926872"/>
    <lineage>
        <taxon>Bacteria</taxon>
        <taxon>Pseudomonadati</taxon>
        <taxon>Pseudomonadota</taxon>
        <taxon>Betaproteobacteria</taxon>
        <taxon>Burkholderiales</taxon>
        <taxon>Comamonadaceae</taxon>
        <taxon>Ramlibacter</taxon>
    </lineage>
</organism>
<sequence length="75" mass="8361">MNDKVKTRVYLVEITGQAQPRLVRATFPHIAERHATAHMASARLPTQDELIECTVAGIKVEDAHEEARQAELPVT</sequence>
<dbReference type="RefSeq" id="WP_201677005.1">
    <property type="nucleotide sequence ID" value="NZ_JAEQNE010000008.1"/>
</dbReference>